<evidence type="ECO:0000313" key="4">
    <source>
        <dbReference type="Proteomes" id="UP000644147"/>
    </source>
</evidence>
<dbReference type="EMBL" id="JAEHFX010000001">
    <property type="protein sequence ID" value="MBK0401963.1"/>
    <property type="molecule type" value="Genomic_DNA"/>
</dbReference>
<feature type="signal peptide" evidence="1">
    <location>
        <begin position="1"/>
        <end position="23"/>
    </location>
</feature>
<dbReference type="Pfam" id="PF18911">
    <property type="entry name" value="PKD_4"/>
    <property type="match status" value="1"/>
</dbReference>
<protein>
    <submittedName>
        <fullName evidence="3">Gliding motility-associated C-terminal domain-containing protein</fullName>
    </submittedName>
</protein>
<dbReference type="PROSITE" id="PS50093">
    <property type="entry name" value="PKD"/>
    <property type="match status" value="1"/>
</dbReference>
<evidence type="ECO:0000256" key="1">
    <source>
        <dbReference type="SAM" id="SignalP"/>
    </source>
</evidence>
<name>A0ABS1BY46_9BACT</name>
<dbReference type="Gene3D" id="2.60.40.10">
    <property type="entry name" value="Immunoglobulins"/>
    <property type="match status" value="1"/>
</dbReference>
<evidence type="ECO:0000313" key="3">
    <source>
        <dbReference type="EMBL" id="MBK0401963.1"/>
    </source>
</evidence>
<reference evidence="3 4" key="1">
    <citation type="submission" date="2020-12" db="EMBL/GenBank/DDBJ databases">
        <title>Bacterial novel species Adhaeribacter sp. BT258 isolated from soil.</title>
        <authorList>
            <person name="Jung H.-Y."/>
        </authorList>
    </citation>
    <scope>NUCLEOTIDE SEQUENCE [LARGE SCALE GENOMIC DNA]</scope>
    <source>
        <strain evidence="3 4">BT258</strain>
    </source>
</reference>
<dbReference type="Gene3D" id="2.120.10.30">
    <property type="entry name" value="TolB, C-terminal domain"/>
    <property type="match status" value="1"/>
</dbReference>
<dbReference type="Proteomes" id="UP000644147">
    <property type="component" value="Unassembled WGS sequence"/>
</dbReference>
<comment type="caution">
    <text evidence="3">The sequence shown here is derived from an EMBL/GenBank/DDBJ whole genome shotgun (WGS) entry which is preliminary data.</text>
</comment>
<dbReference type="InterPro" id="IPR035986">
    <property type="entry name" value="PKD_dom_sf"/>
</dbReference>
<dbReference type="InterPro" id="IPR011042">
    <property type="entry name" value="6-blade_b-propeller_TolB-like"/>
</dbReference>
<feature type="domain" description="PKD" evidence="2">
    <location>
        <begin position="406"/>
        <end position="453"/>
    </location>
</feature>
<dbReference type="SUPFAM" id="SSF49299">
    <property type="entry name" value="PKD domain"/>
    <property type="match status" value="1"/>
</dbReference>
<accession>A0ABS1BY46</accession>
<dbReference type="CDD" id="cd00146">
    <property type="entry name" value="PKD"/>
    <property type="match status" value="1"/>
</dbReference>
<sequence>MNLRPTLLSILLLLPVFIQPVMAQRQTDNWFFGNQASLEFSSAKPTSFFSSAMVTPEGSATISDKQGNLLFYTDGKTIWNRLHLPMANGTGLNGHNSSTQSALIVPQPGNDSVFFVFTSDQSIAGNSANGVQYSLVNINANNSMGEVLASSKNIPLTGAGPVSEKLAGVHHFNNQDIWVIAHRFPVAGTQEFLAYQVTATGLVTTPVISSMPSLPSVSASGYLKASPLGNKLAATFTDKGIQYFDFDNKTGLVSNLQTIPNLLPRPNFNSYYGAEFSPDGQKLYFTRKDNPNNMQVWQYNLAGGPTAAVMLINTTISNGLGSFMAMQLARNGKIYIARHNTALLSEIADPNNLGIACNLKAASLFPNNLLVSGSMHGFGFPNFIQTYFAPPRFNYSGICAESPTVFSIINTPSSDSVSWDFGDPASMGNNTSKRPQPSHIYSQPGTYNVKLTIYSQGFASVFERQVIILNNPKVNLGPDTIICEGQPYNLISRFPHSPFNERFRWSTGDTSAAITVTKAGIYWLELNNGQCTTRDSIRITTKPVPTVNLGEDFFTCGSATLTLDAGNPGATYLWQPGGQTTQTITVNATAAYSVTVTANGCSTTDTKNVSIMNVPGMDLGSDVTTCDGETVTLRSNIPATTPASFIWSDNSRGREMKVTKTGKYWATITRGSCSFTDTVQVTFNYCPPPPQPFIPNIITANGDNLNDKLTSIHLPEGAYNVRIFNRWGMQVFEKKDYRNEWPENKISNGNYFYIFENQQTGKQFKGWVEVVE</sequence>
<feature type="chain" id="PRO_5046423936" evidence="1">
    <location>
        <begin position="24"/>
        <end position="772"/>
    </location>
</feature>
<keyword evidence="1" id="KW-0732">Signal</keyword>
<gene>
    <name evidence="3" type="ORF">I5M27_03140</name>
</gene>
<dbReference type="InterPro" id="IPR000601">
    <property type="entry name" value="PKD_dom"/>
</dbReference>
<dbReference type="Pfam" id="PF13585">
    <property type="entry name" value="CHU_C"/>
    <property type="match status" value="1"/>
</dbReference>
<dbReference type="RefSeq" id="WP_200504562.1">
    <property type="nucleotide sequence ID" value="NZ_JAEHFX010000001.1"/>
</dbReference>
<dbReference type="InterPro" id="IPR013783">
    <property type="entry name" value="Ig-like_fold"/>
</dbReference>
<organism evidence="3 4">
    <name type="scientific">Adhaeribacter terrigena</name>
    <dbReference type="NCBI Taxonomy" id="2793070"/>
    <lineage>
        <taxon>Bacteria</taxon>
        <taxon>Pseudomonadati</taxon>
        <taxon>Bacteroidota</taxon>
        <taxon>Cytophagia</taxon>
        <taxon>Cytophagales</taxon>
        <taxon>Hymenobacteraceae</taxon>
        <taxon>Adhaeribacter</taxon>
    </lineage>
</organism>
<proteinExistence type="predicted"/>
<dbReference type="SUPFAM" id="SSF63829">
    <property type="entry name" value="Calcium-dependent phosphotriesterase"/>
    <property type="match status" value="1"/>
</dbReference>
<evidence type="ECO:0000259" key="2">
    <source>
        <dbReference type="PROSITE" id="PS50093"/>
    </source>
</evidence>
<keyword evidence="4" id="KW-1185">Reference proteome</keyword>